<dbReference type="Gene3D" id="3.90.75.20">
    <property type="match status" value="2"/>
</dbReference>
<keyword evidence="3" id="KW-1185">Reference proteome</keyword>
<dbReference type="RefSeq" id="WP_184189500.1">
    <property type="nucleotide sequence ID" value="NZ_JACHLE010000002.1"/>
</dbReference>
<feature type="domain" description="NUMOD4" evidence="1">
    <location>
        <begin position="27"/>
        <end position="67"/>
    </location>
</feature>
<evidence type="ECO:0000313" key="2">
    <source>
        <dbReference type="EMBL" id="MBB4807009.1"/>
    </source>
</evidence>
<dbReference type="EMBL" id="JACHLE010000002">
    <property type="protein sequence ID" value="MBB4807009.1"/>
    <property type="molecule type" value="Genomic_DNA"/>
</dbReference>
<dbReference type="Proteomes" id="UP000592180">
    <property type="component" value="Unassembled WGS sequence"/>
</dbReference>
<dbReference type="Pfam" id="PF07463">
    <property type="entry name" value="NUMOD4"/>
    <property type="match status" value="1"/>
</dbReference>
<dbReference type="Gene3D" id="1.10.10.10">
    <property type="entry name" value="Winged helix-like DNA-binding domain superfamily/Winged helix DNA-binding domain"/>
    <property type="match status" value="1"/>
</dbReference>
<protein>
    <recommendedName>
        <fullName evidence="1">NUMOD4 domain-containing protein</fullName>
    </recommendedName>
</protein>
<evidence type="ECO:0000313" key="3">
    <source>
        <dbReference type="Proteomes" id="UP000592180"/>
    </source>
</evidence>
<proteinExistence type="predicted"/>
<name>A0A840KC29_9FLAO</name>
<dbReference type="InterPro" id="IPR044925">
    <property type="entry name" value="His-Me_finger_sf"/>
</dbReference>
<dbReference type="SUPFAM" id="SSF54060">
    <property type="entry name" value="His-Me finger endonucleases"/>
    <property type="match status" value="1"/>
</dbReference>
<evidence type="ECO:0000259" key="1">
    <source>
        <dbReference type="Pfam" id="PF07463"/>
    </source>
</evidence>
<dbReference type="InterPro" id="IPR036388">
    <property type="entry name" value="WH-like_DNA-bd_sf"/>
</dbReference>
<dbReference type="InterPro" id="IPR003647">
    <property type="entry name" value="Intron_nuc_1_rpt"/>
</dbReference>
<gene>
    <name evidence="2" type="ORF">HNP38_002305</name>
</gene>
<comment type="caution">
    <text evidence="2">The sequence shown here is derived from an EMBL/GenBank/DDBJ whole genome shotgun (WGS) entry which is preliminary data.</text>
</comment>
<dbReference type="GO" id="GO:0016788">
    <property type="term" value="F:hydrolase activity, acting on ester bonds"/>
    <property type="evidence" value="ECO:0007669"/>
    <property type="project" value="InterPro"/>
</dbReference>
<dbReference type="AlphaFoldDB" id="A0A840KC29"/>
<sequence length="367" mass="43121">MKLPTDIEDKYLKEVLSNFSLEDLPDEQWKLIEGFDSYAISNYGRIKSLERCIINSNGGKWRMADHIKKPRVFKYFNKQLKKDCYTVRCGLALEGKEYGKSIPRLVYYHFVEKFDMTNHKLLISFKDNNQFHVHADNLEKLSVSEIHYKTMKLGRGKKRNFSRTVSQYTVEGTFIASFECMDAAANTLGIDRTNILDVIEKEKFIAGNFRWFLKDYSPTKEDFIPTAKNTSDKIFNKALWKRLGKPEIDENNPPACMNLSLEDLPDEQWKPIPGVGDQFLISNKGRIKRLNIWTTQTKNKLFLRERIVSLLVGFYSEESYYLHTNLYYNRKQVNIRLNRFLYYCFVEEFDLSDRTLGVVNQSDRCGI</sequence>
<dbReference type="InterPro" id="IPR010902">
    <property type="entry name" value="NUMOD4"/>
</dbReference>
<reference evidence="2 3" key="1">
    <citation type="submission" date="2020-08" db="EMBL/GenBank/DDBJ databases">
        <title>Functional genomics of gut bacteria from endangered species of beetles.</title>
        <authorList>
            <person name="Carlos-Shanley C."/>
        </authorList>
    </citation>
    <scope>NUCLEOTIDE SEQUENCE [LARGE SCALE GENOMIC DNA]</scope>
    <source>
        <strain evidence="2 3">S00151</strain>
    </source>
</reference>
<organism evidence="2 3">
    <name type="scientific">Chryseobacterium defluvii</name>
    <dbReference type="NCBI Taxonomy" id="160396"/>
    <lineage>
        <taxon>Bacteria</taxon>
        <taxon>Pseudomonadati</taxon>
        <taxon>Bacteroidota</taxon>
        <taxon>Flavobacteriia</taxon>
        <taxon>Flavobacteriales</taxon>
        <taxon>Weeksellaceae</taxon>
        <taxon>Chryseobacterium group</taxon>
        <taxon>Chryseobacterium</taxon>
    </lineage>
</organism>
<dbReference type="SMART" id="SM00497">
    <property type="entry name" value="IENR1"/>
    <property type="match status" value="1"/>
</dbReference>
<accession>A0A840KC29</accession>